<reference evidence="3" key="1">
    <citation type="submission" date="2016-10" db="EMBL/GenBank/DDBJ databases">
        <authorList>
            <person name="Varghese N."/>
            <person name="Submissions S."/>
        </authorList>
    </citation>
    <scope>NUCLEOTIDE SEQUENCE [LARGE SCALE GENOMIC DNA]</scope>
    <source>
        <strain evidence="3">CGMCC 4.3568</strain>
    </source>
</reference>
<evidence type="ECO:0000313" key="3">
    <source>
        <dbReference type="Proteomes" id="UP000243799"/>
    </source>
</evidence>
<dbReference type="InterPro" id="IPR050982">
    <property type="entry name" value="Auxin_biosynth/cation_transpt"/>
</dbReference>
<protein>
    <submittedName>
        <fullName evidence="2">Putative flavoprotein involved in K+ transport</fullName>
    </submittedName>
</protein>
<dbReference type="EMBL" id="FOKG01000019">
    <property type="protein sequence ID" value="SFB56134.1"/>
    <property type="molecule type" value="Genomic_DNA"/>
</dbReference>
<name>A0A1I1C0H7_9PSEU</name>
<dbReference type="PRINTS" id="PR00469">
    <property type="entry name" value="PNDRDTASEII"/>
</dbReference>
<keyword evidence="3" id="KW-1185">Reference proteome</keyword>
<evidence type="ECO:0000313" key="2">
    <source>
        <dbReference type="EMBL" id="SFB56134.1"/>
    </source>
</evidence>
<dbReference type="Proteomes" id="UP000243799">
    <property type="component" value="Unassembled WGS sequence"/>
</dbReference>
<dbReference type="InterPro" id="IPR036188">
    <property type="entry name" value="FAD/NAD-bd_sf"/>
</dbReference>
<dbReference type="RefSeq" id="WP_177242792.1">
    <property type="nucleotide sequence ID" value="NZ_FOKG01000019.1"/>
</dbReference>
<dbReference type="Pfam" id="PF13738">
    <property type="entry name" value="Pyr_redox_3"/>
    <property type="match status" value="1"/>
</dbReference>
<dbReference type="Gene3D" id="3.50.50.60">
    <property type="entry name" value="FAD/NAD(P)-binding domain"/>
    <property type="match status" value="1"/>
</dbReference>
<evidence type="ECO:0000256" key="1">
    <source>
        <dbReference type="ARBA" id="ARBA00023002"/>
    </source>
</evidence>
<dbReference type="STRING" id="490629.SAMN05216266_119101"/>
<organism evidence="2 3">
    <name type="scientific">Amycolatopsis marina</name>
    <dbReference type="NCBI Taxonomy" id="490629"/>
    <lineage>
        <taxon>Bacteria</taxon>
        <taxon>Bacillati</taxon>
        <taxon>Actinomycetota</taxon>
        <taxon>Actinomycetes</taxon>
        <taxon>Pseudonocardiales</taxon>
        <taxon>Pseudonocardiaceae</taxon>
        <taxon>Amycolatopsis</taxon>
    </lineage>
</organism>
<dbReference type="GO" id="GO:0050660">
    <property type="term" value="F:flavin adenine dinucleotide binding"/>
    <property type="evidence" value="ECO:0007669"/>
    <property type="project" value="TreeGrafter"/>
</dbReference>
<gene>
    <name evidence="2" type="ORF">SAMN05216266_119101</name>
</gene>
<dbReference type="SUPFAM" id="SSF51905">
    <property type="entry name" value="FAD/NAD(P)-binding domain"/>
    <property type="match status" value="2"/>
</dbReference>
<dbReference type="AlphaFoldDB" id="A0A1I1C0H7"/>
<accession>A0A1I1C0H7</accession>
<keyword evidence="1" id="KW-0560">Oxidoreductase</keyword>
<dbReference type="PANTHER" id="PTHR43539">
    <property type="entry name" value="FLAVIN-BINDING MONOOXYGENASE-LIKE PROTEIN (AFU_ORTHOLOGUE AFUA_4G09220)"/>
    <property type="match status" value="1"/>
</dbReference>
<proteinExistence type="predicted"/>
<sequence>MEPLDVIVIGGGQAGLGMGYRLRQAGLSFTIVDERPRTGDVWRDRWDSLRLFTPRPFVNLPGLKAPGDMQYYPTKDEIADYLQRYREQFDLPVRNGFRVQSLQSRNGVFAATGDDETLEAKAVVIAAGPFHTPHVPACAHQLDSAVRQLHSQDYRRPDDLGPGNVLVVGGGNSATQIAEELSAGRRVTIATNGQIAYAPKTIAGVSLFWFMHLTGMLRADKDAWVSRYARPHSDTVIGFNLRKLIDQHVVRHIPHRVTDCDGREVAFADGTREGFDNVLWCTGFRPGYEWLKVVNALDEAGSPQQTRGISPVPGLYWLGHPWQNRLNSALLNGVDMETRQLMRHIG</sequence>
<dbReference type="GO" id="GO:0004497">
    <property type="term" value="F:monooxygenase activity"/>
    <property type="evidence" value="ECO:0007669"/>
    <property type="project" value="TreeGrafter"/>
</dbReference>
<dbReference type="PRINTS" id="PR00368">
    <property type="entry name" value="FADPNR"/>
</dbReference>
<dbReference type="PANTHER" id="PTHR43539:SF78">
    <property type="entry name" value="FLAVIN-CONTAINING MONOOXYGENASE"/>
    <property type="match status" value="1"/>
</dbReference>